<dbReference type="GO" id="GO:0046677">
    <property type="term" value="P:response to antibiotic"/>
    <property type="evidence" value="ECO:0007669"/>
    <property type="project" value="UniProtKB-KW"/>
</dbReference>
<dbReference type="RefSeq" id="WP_129390388.1">
    <property type="nucleotide sequence ID" value="NZ_CP035494.1"/>
</dbReference>
<evidence type="ECO:0000256" key="5">
    <source>
        <dbReference type="ARBA" id="ARBA00022519"/>
    </source>
</evidence>
<feature type="transmembrane region" description="Helical" evidence="10">
    <location>
        <begin position="122"/>
        <end position="146"/>
    </location>
</feature>
<evidence type="ECO:0000256" key="8">
    <source>
        <dbReference type="ARBA" id="ARBA00023136"/>
    </source>
</evidence>
<dbReference type="GO" id="GO:0015920">
    <property type="term" value="P:lipopolysaccharide transport"/>
    <property type="evidence" value="ECO:0007669"/>
    <property type="project" value="TreeGrafter"/>
</dbReference>
<protein>
    <recommendedName>
        <fullName evidence="10">Transport permease protein</fullName>
    </recommendedName>
</protein>
<reference evidence="12 13" key="1">
    <citation type="submission" date="2019-01" db="EMBL/GenBank/DDBJ databases">
        <title>Genome sequencing of strain DFW100M-13.</title>
        <authorList>
            <person name="Heo J."/>
            <person name="Kim S.-J."/>
            <person name="Kim J.-S."/>
            <person name="Hong S.-B."/>
            <person name="Kwon S.-W."/>
        </authorList>
    </citation>
    <scope>NUCLEOTIDE SEQUENCE [LARGE SCALE GENOMIC DNA]</scope>
    <source>
        <strain evidence="12 13">DFW100M-13</strain>
    </source>
</reference>
<dbReference type="PROSITE" id="PS51012">
    <property type="entry name" value="ABC_TM2"/>
    <property type="match status" value="1"/>
</dbReference>
<gene>
    <name evidence="12" type="ORF">ET475_11880</name>
</gene>
<keyword evidence="6 10" id="KW-0812">Transmembrane</keyword>
<feature type="transmembrane region" description="Helical" evidence="10">
    <location>
        <begin position="20"/>
        <end position="42"/>
    </location>
</feature>
<dbReference type="EMBL" id="CP035494">
    <property type="protein sequence ID" value="QAY60618.1"/>
    <property type="molecule type" value="Genomic_DNA"/>
</dbReference>
<keyword evidence="8 10" id="KW-0472">Membrane</keyword>
<dbReference type="InterPro" id="IPR000412">
    <property type="entry name" value="ABC_2_transport"/>
</dbReference>
<evidence type="ECO:0000256" key="9">
    <source>
        <dbReference type="ARBA" id="ARBA00023251"/>
    </source>
</evidence>
<evidence type="ECO:0000313" key="13">
    <source>
        <dbReference type="Proteomes" id="UP000293995"/>
    </source>
</evidence>
<evidence type="ECO:0000256" key="2">
    <source>
        <dbReference type="ARBA" id="ARBA00007783"/>
    </source>
</evidence>
<keyword evidence="5" id="KW-0997">Cell inner membrane</keyword>
<dbReference type="InterPro" id="IPR047817">
    <property type="entry name" value="ABC2_TM_bact-type"/>
</dbReference>
<feature type="transmembrane region" description="Helical" evidence="10">
    <location>
        <begin position="48"/>
        <end position="67"/>
    </location>
</feature>
<dbReference type="GO" id="GO:0043190">
    <property type="term" value="C:ATP-binding cassette (ABC) transporter complex"/>
    <property type="evidence" value="ECO:0007669"/>
    <property type="project" value="InterPro"/>
</dbReference>
<evidence type="ECO:0000256" key="6">
    <source>
        <dbReference type="ARBA" id="ARBA00022692"/>
    </source>
</evidence>
<keyword evidence="9" id="KW-0046">Antibiotic resistance</keyword>
<evidence type="ECO:0000256" key="1">
    <source>
        <dbReference type="ARBA" id="ARBA00004429"/>
    </source>
</evidence>
<keyword evidence="13" id="KW-1185">Reference proteome</keyword>
<feature type="transmembrane region" description="Helical" evidence="10">
    <location>
        <begin position="88"/>
        <end position="116"/>
    </location>
</feature>
<evidence type="ECO:0000313" key="12">
    <source>
        <dbReference type="EMBL" id="QAY60618.1"/>
    </source>
</evidence>
<comment type="similarity">
    <text evidence="2 10">Belongs to the ABC-2 integral membrane protein family.</text>
</comment>
<evidence type="ECO:0000256" key="4">
    <source>
        <dbReference type="ARBA" id="ARBA00022475"/>
    </source>
</evidence>
<dbReference type="GO" id="GO:0140359">
    <property type="term" value="F:ABC-type transporter activity"/>
    <property type="evidence" value="ECO:0007669"/>
    <property type="project" value="InterPro"/>
</dbReference>
<name>A0A4P6ERR9_9MICO</name>
<dbReference type="KEGG" id="mprt:ET475_11880"/>
<feature type="transmembrane region" description="Helical" evidence="10">
    <location>
        <begin position="158"/>
        <end position="179"/>
    </location>
</feature>
<organism evidence="12 13">
    <name type="scientific">Microbacterium protaetiae</name>
    <dbReference type="NCBI Taxonomy" id="2509458"/>
    <lineage>
        <taxon>Bacteria</taxon>
        <taxon>Bacillati</taxon>
        <taxon>Actinomycetota</taxon>
        <taxon>Actinomycetes</taxon>
        <taxon>Micrococcales</taxon>
        <taxon>Microbacteriaceae</taxon>
        <taxon>Microbacterium</taxon>
    </lineage>
</organism>
<proteinExistence type="inferred from homology"/>
<evidence type="ECO:0000259" key="11">
    <source>
        <dbReference type="PROSITE" id="PS51012"/>
    </source>
</evidence>
<dbReference type="AlphaFoldDB" id="A0A4P6ERR9"/>
<sequence length="246" mass="27273">MAQYKLVGDLLQNRLGMLWLVLRPLFLAAIYGTLFGALLSSAARPHDWVPYLLTGVFTFQFFTGCFGGGARAITGNARLVQSLGFPRILLPVSVVIEQALRIVPIFVLLVVLLPVFGVPFRWSWLLVIPILGLMALFNFGVAMIVARMSVWARDVQQFIPVINRVLFYASAIFFQVDLIFADRPILLTIAHLVPTYDFIALVRDVTLVGHQAPLLAVIAAPVWTVLALGIGVVYFWNAEARYGLSD</sequence>
<evidence type="ECO:0000256" key="3">
    <source>
        <dbReference type="ARBA" id="ARBA00022448"/>
    </source>
</evidence>
<keyword evidence="4 10" id="KW-1003">Cell membrane</keyword>
<keyword evidence="7 10" id="KW-1133">Transmembrane helix</keyword>
<dbReference type="PANTHER" id="PTHR30413">
    <property type="entry name" value="INNER MEMBRANE TRANSPORT PERMEASE"/>
    <property type="match status" value="1"/>
</dbReference>
<dbReference type="PANTHER" id="PTHR30413:SF8">
    <property type="entry name" value="TRANSPORT PERMEASE PROTEIN"/>
    <property type="match status" value="1"/>
</dbReference>
<dbReference type="Pfam" id="PF01061">
    <property type="entry name" value="ABC2_membrane"/>
    <property type="match status" value="1"/>
</dbReference>
<accession>A0A4P6ERR9</accession>
<comment type="subcellular location">
    <subcellularLocation>
        <location evidence="1">Cell inner membrane</location>
        <topology evidence="1">Multi-pass membrane protein</topology>
    </subcellularLocation>
    <subcellularLocation>
        <location evidence="10">Cell membrane</location>
        <topology evidence="10">Multi-pass membrane protein</topology>
    </subcellularLocation>
</comment>
<dbReference type="Proteomes" id="UP000293995">
    <property type="component" value="Chromosome"/>
</dbReference>
<evidence type="ECO:0000256" key="10">
    <source>
        <dbReference type="RuleBase" id="RU361157"/>
    </source>
</evidence>
<dbReference type="PRINTS" id="PR00164">
    <property type="entry name" value="ABC2TRNSPORT"/>
</dbReference>
<dbReference type="InterPro" id="IPR013525">
    <property type="entry name" value="ABC2_TM"/>
</dbReference>
<evidence type="ECO:0000256" key="7">
    <source>
        <dbReference type="ARBA" id="ARBA00022989"/>
    </source>
</evidence>
<dbReference type="OrthoDB" id="4186295at2"/>
<feature type="domain" description="ABC transmembrane type-2" evidence="11">
    <location>
        <begin position="15"/>
        <end position="238"/>
    </location>
</feature>
<keyword evidence="3 10" id="KW-0813">Transport</keyword>
<feature type="transmembrane region" description="Helical" evidence="10">
    <location>
        <begin position="214"/>
        <end position="236"/>
    </location>
</feature>